<dbReference type="PANTHER" id="PTHR13301">
    <property type="entry name" value="X-BOX TRANSCRIPTION FACTOR-RELATED"/>
    <property type="match status" value="1"/>
</dbReference>
<organism evidence="3 4">
    <name type="scientific">Hibiscus syriacus</name>
    <name type="common">Rose of Sharon</name>
    <dbReference type="NCBI Taxonomy" id="106335"/>
    <lineage>
        <taxon>Eukaryota</taxon>
        <taxon>Viridiplantae</taxon>
        <taxon>Streptophyta</taxon>
        <taxon>Embryophyta</taxon>
        <taxon>Tracheophyta</taxon>
        <taxon>Spermatophyta</taxon>
        <taxon>Magnoliopsida</taxon>
        <taxon>eudicotyledons</taxon>
        <taxon>Gunneridae</taxon>
        <taxon>Pentapetalae</taxon>
        <taxon>rosids</taxon>
        <taxon>malvids</taxon>
        <taxon>Malvales</taxon>
        <taxon>Malvaceae</taxon>
        <taxon>Malvoideae</taxon>
        <taxon>Hibiscus</taxon>
    </lineage>
</organism>
<feature type="transmembrane region" description="Helical" evidence="2">
    <location>
        <begin position="102"/>
        <end position="119"/>
    </location>
</feature>
<evidence type="ECO:0000256" key="2">
    <source>
        <dbReference type="SAM" id="Phobius"/>
    </source>
</evidence>
<feature type="region of interest" description="Disordered" evidence="1">
    <location>
        <begin position="1"/>
        <end position="29"/>
    </location>
</feature>
<evidence type="ECO:0000313" key="4">
    <source>
        <dbReference type="Proteomes" id="UP000436088"/>
    </source>
</evidence>
<keyword evidence="2" id="KW-0812">Transmembrane</keyword>
<feature type="region of interest" description="Disordered" evidence="1">
    <location>
        <begin position="53"/>
        <end position="75"/>
    </location>
</feature>
<feature type="transmembrane region" description="Helical" evidence="2">
    <location>
        <begin position="131"/>
        <end position="150"/>
    </location>
</feature>
<keyword evidence="2" id="KW-0472">Membrane</keyword>
<dbReference type="AlphaFoldDB" id="A0A6A2YTC6"/>
<protein>
    <submittedName>
        <fullName evidence="3">Uncharacterized protein</fullName>
    </submittedName>
</protein>
<proteinExistence type="predicted"/>
<dbReference type="EMBL" id="VEPZ02001279">
    <property type="protein sequence ID" value="KAE8682718.1"/>
    <property type="molecule type" value="Genomic_DNA"/>
</dbReference>
<evidence type="ECO:0000256" key="1">
    <source>
        <dbReference type="SAM" id="MobiDB-lite"/>
    </source>
</evidence>
<evidence type="ECO:0000313" key="3">
    <source>
        <dbReference type="EMBL" id="KAE8682718.1"/>
    </source>
</evidence>
<name>A0A6A2YTC6_HIBSY</name>
<keyword evidence="2" id="KW-1133">Transmembrane helix</keyword>
<sequence>MLYGKMSYGRGPEDDENSQIPPGLAGIRSRPVSGEFPVGSSLAYGEHMSNSSLHKRVHPYPTSKPGNLGPENDDAYDPDMAMLDEVRHQLSRKVSIVSSKLNPYRMVIVARLVILAFFLRYRIMNPVHDVIRLWLISVICEIWFAFSWILDQFPK</sequence>
<accession>A0A6A2YTC6</accession>
<comment type="caution">
    <text evidence="3">The sequence shown here is derived from an EMBL/GenBank/DDBJ whole genome shotgun (WGS) entry which is preliminary data.</text>
</comment>
<gene>
    <name evidence="3" type="ORF">F3Y22_tig00111238pilonHSYRG00450</name>
</gene>
<keyword evidence="4" id="KW-1185">Reference proteome</keyword>
<dbReference type="Proteomes" id="UP000436088">
    <property type="component" value="Unassembled WGS sequence"/>
</dbReference>
<reference evidence="3" key="1">
    <citation type="submission" date="2019-09" db="EMBL/GenBank/DDBJ databases">
        <title>Draft genome information of white flower Hibiscus syriacus.</title>
        <authorList>
            <person name="Kim Y.-M."/>
        </authorList>
    </citation>
    <scope>NUCLEOTIDE SEQUENCE [LARGE SCALE GENOMIC DNA]</scope>
    <source>
        <strain evidence="3">YM2019G1</strain>
    </source>
</reference>